<organism evidence="3 4">
    <name type="scientific">Cynara cardunculus var. scolymus</name>
    <name type="common">Globe artichoke</name>
    <name type="synonym">Cynara scolymus</name>
    <dbReference type="NCBI Taxonomy" id="59895"/>
    <lineage>
        <taxon>Eukaryota</taxon>
        <taxon>Viridiplantae</taxon>
        <taxon>Streptophyta</taxon>
        <taxon>Embryophyta</taxon>
        <taxon>Tracheophyta</taxon>
        <taxon>Spermatophyta</taxon>
        <taxon>Magnoliopsida</taxon>
        <taxon>eudicotyledons</taxon>
        <taxon>Gunneridae</taxon>
        <taxon>Pentapetalae</taxon>
        <taxon>asterids</taxon>
        <taxon>campanulids</taxon>
        <taxon>Asterales</taxon>
        <taxon>Asteraceae</taxon>
        <taxon>Carduoideae</taxon>
        <taxon>Cardueae</taxon>
        <taxon>Carduinae</taxon>
        <taxon>Cynara</taxon>
    </lineage>
</organism>
<dbReference type="SUPFAM" id="SSF48452">
    <property type="entry name" value="TPR-like"/>
    <property type="match status" value="2"/>
</dbReference>
<evidence type="ECO:0000256" key="2">
    <source>
        <dbReference type="SAM" id="MobiDB-lite"/>
    </source>
</evidence>
<dbReference type="Gene3D" id="1.25.40.10">
    <property type="entry name" value="Tetratricopeptide repeat domain"/>
    <property type="match status" value="1"/>
</dbReference>
<protein>
    <submittedName>
        <fullName evidence="3">Tetratricopeptide-like helical</fullName>
    </submittedName>
</protein>
<dbReference type="STRING" id="59895.A0A103XP67"/>
<dbReference type="PANTHER" id="PTHR44102:SF12">
    <property type="entry name" value="PROTEIN NPGR2"/>
    <property type="match status" value="1"/>
</dbReference>
<evidence type="ECO:0000313" key="4">
    <source>
        <dbReference type="Proteomes" id="UP000243975"/>
    </source>
</evidence>
<feature type="region of interest" description="Disordered" evidence="2">
    <location>
        <begin position="31"/>
        <end position="71"/>
    </location>
</feature>
<evidence type="ECO:0000313" key="3">
    <source>
        <dbReference type="EMBL" id="KVH94258.1"/>
    </source>
</evidence>
<dbReference type="Gramene" id="KVH94258">
    <property type="protein sequence ID" value="KVH94258"/>
    <property type="gene ID" value="Ccrd_003653"/>
</dbReference>
<dbReference type="Proteomes" id="UP000243975">
    <property type="component" value="Unassembled WGS sequence"/>
</dbReference>
<comment type="caution">
    <text evidence="3">The sequence shown here is derived from an EMBL/GenBank/DDBJ whole genome shotgun (WGS) entry which is preliminary data.</text>
</comment>
<accession>A0A103XP67</accession>
<keyword evidence="4" id="KW-1185">Reference proteome</keyword>
<name>A0A103XP67_CYNCS</name>
<feature type="repeat" description="TPR" evidence="1">
    <location>
        <begin position="608"/>
        <end position="641"/>
    </location>
</feature>
<dbReference type="OMA" id="HIAWLNL"/>
<gene>
    <name evidence="3" type="ORF">Ccrd_003653</name>
</gene>
<reference evidence="3 4" key="1">
    <citation type="journal article" date="2016" name="Sci. Rep.">
        <title>The genome sequence of the outbreeding globe artichoke constructed de novo incorporating a phase-aware low-pass sequencing strategy of F1 progeny.</title>
        <authorList>
            <person name="Scaglione D."/>
            <person name="Reyes-Chin-Wo S."/>
            <person name="Acquadro A."/>
            <person name="Froenicke L."/>
            <person name="Portis E."/>
            <person name="Beitel C."/>
            <person name="Tirone M."/>
            <person name="Mauro R."/>
            <person name="Lo Monaco A."/>
            <person name="Mauromicale G."/>
            <person name="Faccioli P."/>
            <person name="Cattivelli L."/>
            <person name="Rieseberg L."/>
            <person name="Michelmore R."/>
            <person name="Lanteri S."/>
        </authorList>
    </citation>
    <scope>NUCLEOTIDE SEQUENCE [LARGE SCALE GENOMIC DNA]</scope>
    <source>
        <strain evidence="3">2C</strain>
    </source>
</reference>
<dbReference type="InterPro" id="IPR043376">
    <property type="entry name" value="NPG1-like"/>
</dbReference>
<proteinExistence type="predicted"/>
<dbReference type="Gene3D" id="1.25.40.1040">
    <property type="match status" value="1"/>
</dbReference>
<keyword evidence="1" id="KW-0802">TPR repeat</keyword>
<dbReference type="EMBL" id="LEKV01004559">
    <property type="protein sequence ID" value="KVH94258.1"/>
    <property type="molecule type" value="Genomic_DNA"/>
</dbReference>
<dbReference type="InterPro" id="IPR011990">
    <property type="entry name" value="TPR-like_helical_dom_sf"/>
</dbReference>
<sequence>MRNRNQSRVQNSSRLNRKFGKLVQCLCSGEQSRSADEMIPSPDSLATKDYSASAYSSQATGENHRKPDTGSIEEAELSLRESGSLNYEEARALLGRYEYQKGNIEAALHVFEGIDIATVTPKIKNSLAKIGEPRKRRSHNYAIPPLSAHALSLLLEAIYLKSKSLQVLGRYKEAAQSCKVILDVVESSLPDGLPENFGADCKLQETLNKAVELLPELWQLADSPQEAILSFRRALLHHWNLDEETIAKIGKDFAVFLLYSGGKDAIPPNLRSQMDSSFVPRNNIEEAILLLMILLKKINLKKIEWDPSVIDHLSYALSISGGLGALGKQLEELLPAVIDRKERYFLLSLCYYGEGDGLSALNLLRNIYKHDDPNYVPALLMASKICGENPDFVEEGVNLAKRTIHLGNKCNAMVGVAYSLLGISLLEHSRSALTDSERVDQQSEAIQCLETAGRLTRMVDSRIVYCLSLENAEQRKLDTALGLAKRLIKLEGGSRLRSWLLLARILSGQKLFSDAETIVNAGLDQSGKWDQGELLRTKAKLQLAQGQVKNAIHTYTQLLAVLQVGGKHDKDLELETWHDLAMVYISLSQWLDAEACLSKSEAIDYYSSSRWHITGLLYEAKGLTREALKAYQNSLDIDPGHVQSLVSMALVLRRVGGKSGPAIRSFLTEALRLDRMNSSAWYNLGHFYKDEGPMFIKEAADCFEAATILEETEPVEPFR</sequence>
<evidence type="ECO:0000256" key="1">
    <source>
        <dbReference type="PROSITE-ProRule" id="PRU00339"/>
    </source>
</evidence>
<dbReference type="SMART" id="SM00028">
    <property type="entry name" value="TPR"/>
    <property type="match status" value="6"/>
</dbReference>
<dbReference type="InterPro" id="IPR019734">
    <property type="entry name" value="TPR_rpt"/>
</dbReference>
<dbReference type="AlphaFoldDB" id="A0A103XP67"/>
<dbReference type="PROSITE" id="PS50005">
    <property type="entry name" value="TPR"/>
    <property type="match status" value="1"/>
</dbReference>
<dbReference type="PANTHER" id="PTHR44102">
    <property type="entry name" value="PROTEIN NPG1"/>
    <property type="match status" value="1"/>
</dbReference>